<dbReference type="OrthoDB" id="9803467at2"/>
<keyword evidence="3" id="KW-1185">Reference proteome</keyword>
<dbReference type="Gene3D" id="3.40.710.10">
    <property type="entry name" value="DD-peptidase/beta-lactamase superfamily"/>
    <property type="match status" value="1"/>
</dbReference>
<dbReference type="AlphaFoldDB" id="A0A1E5FZM0"/>
<accession>A0A1E5FZM0</accession>
<name>A0A1E5FZM0_9FIRM</name>
<dbReference type="InterPro" id="IPR050789">
    <property type="entry name" value="Diverse_Enzym_Activities"/>
</dbReference>
<dbReference type="STRING" id="766136.BHF68_11305"/>
<proteinExistence type="predicted"/>
<dbReference type="GO" id="GO:0016787">
    <property type="term" value="F:hydrolase activity"/>
    <property type="evidence" value="ECO:0007669"/>
    <property type="project" value="UniProtKB-KW"/>
</dbReference>
<dbReference type="RefSeq" id="WP_069644252.1">
    <property type="nucleotide sequence ID" value="NZ_MIJE01000035.1"/>
</dbReference>
<dbReference type="InterPro" id="IPR001466">
    <property type="entry name" value="Beta-lactam-related"/>
</dbReference>
<keyword evidence="2" id="KW-0378">Hydrolase</keyword>
<dbReference type="PANTHER" id="PTHR43283:SF7">
    <property type="entry name" value="BETA-LACTAMASE-RELATED DOMAIN-CONTAINING PROTEIN"/>
    <property type="match status" value="1"/>
</dbReference>
<gene>
    <name evidence="2" type="ORF">BHF68_11305</name>
</gene>
<evidence type="ECO:0000313" key="2">
    <source>
        <dbReference type="EMBL" id="OEF95686.1"/>
    </source>
</evidence>
<dbReference type="EMBL" id="MIJE01000035">
    <property type="protein sequence ID" value="OEF95686.1"/>
    <property type="molecule type" value="Genomic_DNA"/>
</dbReference>
<dbReference type="PANTHER" id="PTHR43283">
    <property type="entry name" value="BETA-LACTAMASE-RELATED"/>
    <property type="match status" value="1"/>
</dbReference>
<comment type="caution">
    <text evidence="2">The sequence shown here is derived from an EMBL/GenBank/DDBJ whole genome shotgun (WGS) entry which is preliminary data.</text>
</comment>
<protein>
    <submittedName>
        <fullName evidence="2">Serine hydrolase</fullName>
    </submittedName>
</protein>
<evidence type="ECO:0000259" key="1">
    <source>
        <dbReference type="Pfam" id="PF00144"/>
    </source>
</evidence>
<dbReference type="InterPro" id="IPR012338">
    <property type="entry name" value="Beta-lactam/transpept-like"/>
</dbReference>
<evidence type="ECO:0000313" key="3">
    <source>
        <dbReference type="Proteomes" id="UP000094296"/>
    </source>
</evidence>
<dbReference type="SUPFAM" id="SSF56601">
    <property type="entry name" value="beta-lactamase/transpeptidase-like"/>
    <property type="match status" value="1"/>
</dbReference>
<dbReference type="Proteomes" id="UP000094296">
    <property type="component" value="Unassembled WGS sequence"/>
</dbReference>
<sequence>MNTEQVIKAIEDSFRKQVQKDDKVQNAYLMVHWEKADIHMNIAEGETRGITANPQQPNYMASVGKIFTATLIAMLHEQGKLSFEDQIIKYIDEDIAKKLHVYKGKDYTDQIKIKHLLNQTSGLFDNFWPLIDQMLENPDFNMSPKEAIIWGRDNLESKDIPGKKLYYTDTNYHLLGLIIERVTGKTFDQALKEYFFQPLDMKHSYVLHTSEPIEKCPYPMADFYFKGNRINDYQGYKGIDYAGGGVVATNEDLLKFMKALATYRLVSKETLDLMKQDKARFGIAIDYGYSIWQFKTIPIIMPKKFNCWGCVGATGAFMFYHPELDAYVIGNFNDVSYMSKGLMFMLKKVINNLTKLKV</sequence>
<organism evidence="2 3">
    <name type="scientific">Desulfuribacillus alkaliarsenatis</name>
    <dbReference type="NCBI Taxonomy" id="766136"/>
    <lineage>
        <taxon>Bacteria</taxon>
        <taxon>Bacillati</taxon>
        <taxon>Bacillota</taxon>
        <taxon>Desulfuribacillia</taxon>
        <taxon>Desulfuribacillales</taxon>
        <taxon>Desulfuribacillaceae</taxon>
        <taxon>Desulfuribacillus</taxon>
    </lineage>
</organism>
<reference evidence="2 3" key="1">
    <citation type="submission" date="2016-09" db="EMBL/GenBank/DDBJ databases">
        <title>Draft genome sequence for the type strain of Desulfuribacillus alkaliarsenatis AHT28, an obligately anaerobic, sulfidogenic bacterium isolated from Russian soda lake sediments.</title>
        <authorList>
            <person name="Abin C.A."/>
            <person name="Hollibaugh J.T."/>
        </authorList>
    </citation>
    <scope>NUCLEOTIDE SEQUENCE [LARGE SCALE GENOMIC DNA]</scope>
    <source>
        <strain evidence="2 3">AHT28</strain>
    </source>
</reference>
<feature type="domain" description="Beta-lactamase-related" evidence="1">
    <location>
        <begin position="48"/>
        <end position="334"/>
    </location>
</feature>
<dbReference type="Pfam" id="PF00144">
    <property type="entry name" value="Beta-lactamase"/>
    <property type="match status" value="1"/>
</dbReference>